<keyword evidence="10" id="KW-1185">Reference proteome</keyword>
<dbReference type="Pfam" id="PF03547">
    <property type="entry name" value="Mem_trans"/>
    <property type="match status" value="1"/>
</dbReference>
<evidence type="ECO:0000256" key="7">
    <source>
        <dbReference type="ARBA" id="ARBA00023136"/>
    </source>
</evidence>
<protein>
    <recommendedName>
        <fullName evidence="11">AEC family transporter</fullName>
    </recommendedName>
</protein>
<evidence type="ECO:0000256" key="1">
    <source>
        <dbReference type="ARBA" id="ARBA00004651"/>
    </source>
</evidence>
<dbReference type="PANTHER" id="PTHR36838:SF4">
    <property type="entry name" value="AUXIN EFFLUX CARRIER FAMILY PROTEIN"/>
    <property type="match status" value="1"/>
</dbReference>
<organism evidence="9 10">
    <name type="scientific">Pararhodobacter marinus</name>
    <dbReference type="NCBI Taxonomy" id="2184063"/>
    <lineage>
        <taxon>Bacteria</taxon>
        <taxon>Pseudomonadati</taxon>
        <taxon>Pseudomonadota</taxon>
        <taxon>Alphaproteobacteria</taxon>
        <taxon>Rhodobacterales</taxon>
        <taxon>Paracoccaceae</taxon>
        <taxon>Pararhodobacter</taxon>
    </lineage>
</organism>
<keyword evidence="6 8" id="KW-1133">Transmembrane helix</keyword>
<feature type="transmembrane region" description="Helical" evidence="8">
    <location>
        <begin position="190"/>
        <end position="215"/>
    </location>
</feature>
<dbReference type="Gene3D" id="1.20.1530.20">
    <property type="match status" value="1"/>
</dbReference>
<feature type="transmembrane region" description="Helical" evidence="8">
    <location>
        <begin position="31"/>
        <end position="52"/>
    </location>
</feature>
<dbReference type="InterPro" id="IPR004776">
    <property type="entry name" value="Mem_transp_PIN-like"/>
</dbReference>
<reference evidence="9 10" key="1">
    <citation type="submission" date="2018-05" db="EMBL/GenBank/DDBJ databases">
        <title>Pararhodobacter marina sp. nov., isolated from deep-sea water of the Indian Ocean.</title>
        <authorList>
            <person name="Lai Q.Sr."/>
            <person name="Liu X."/>
            <person name="Shao Z."/>
        </authorList>
    </citation>
    <scope>NUCLEOTIDE SEQUENCE [LARGE SCALE GENOMIC DNA]</scope>
    <source>
        <strain evidence="9 10">CIC4N-9</strain>
    </source>
</reference>
<evidence type="ECO:0000256" key="4">
    <source>
        <dbReference type="ARBA" id="ARBA00022475"/>
    </source>
</evidence>
<evidence type="ECO:0000256" key="5">
    <source>
        <dbReference type="ARBA" id="ARBA00022692"/>
    </source>
</evidence>
<evidence type="ECO:0008006" key="11">
    <source>
        <dbReference type="Google" id="ProtNLM"/>
    </source>
</evidence>
<dbReference type="InterPro" id="IPR038770">
    <property type="entry name" value="Na+/solute_symporter_sf"/>
</dbReference>
<evidence type="ECO:0000256" key="3">
    <source>
        <dbReference type="ARBA" id="ARBA00022448"/>
    </source>
</evidence>
<dbReference type="OrthoDB" id="9805563at2"/>
<dbReference type="RefSeq" id="WP_109531945.1">
    <property type="nucleotide sequence ID" value="NZ_QEYD01000002.1"/>
</dbReference>
<proteinExistence type="inferred from homology"/>
<keyword evidence="3" id="KW-0813">Transport</keyword>
<feature type="transmembrane region" description="Helical" evidence="8">
    <location>
        <begin position="227"/>
        <end position="248"/>
    </location>
</feature>
<comment type="caution">
    <text evidence="9">The sequence shown here is derived from an EMBL/GenBank/DDBJ whole genome shotgun (WGS) entry which is preliminary data.</text>
</comment>
<dbReference type="EMBL" id="QEYD01000002">
    <property type="protein sequence ID" value="PWE30867.1"/>
    <property type="molecule type" value="Genomic_DNA"/>
</dbReference>
<feature type="transmembrane region" description="Helical" evidence="8">
    <location>
        <begin position="64"/>
        <end position="86"/>
    </location>
</feature>
<evidence type="ECO:0000256" key="2">
    <source>
        <dbReference type="ARBA" id="ARBA00010145"/>
    </source>
</evidence>
<dbReference type="PANTHER" id="PTHR36838">
    <property type="entry name" value="AUXIN EFFLUX CARRIER FAMILY PROTEIN"/>
    <property type="match status" value="1"/>
</dbReference>
<accession>A0A2U2CG40</accession>
<evidence type="ECO:0000256" key="8">
    <source>
        <dbReference type="SAM" id="Phobius"/>
    </source>
</evidence>
<feature type="transmembrane region" description="Helical" evidence="8">
    <location>
        <begin position="283"/>
        <end position="306"/>
    </location>
</feature>
<evidence type="ECO:0000313" key="10">
    <source>
        <dbReference type="Proteomes" id="UP000244940"/>
    </source>
</evidence>
<dbReference type="AlphaFoldDB" id="A0A2U2CG40"/>
<evidence type="ECO:0000313" key="9">
    <source>
        <dbReference type="EMBL" id="PWE30867.1"/>
    </source>
</evidence>
<keyword evidence="5 8" id="KW-0812">Transmembrane</keyword>
<sequence>MSLILPILPVLLLVGAGYALRASGTIAQPLWAGIDMLGFRLLIPAMVVHAIYHADLGEVAAGPFVPLLVVALTLVALGAFLLRLVMPGLPDASFTTIFQTGTRWNAFIALSAAEQFAGREALAWLAVAMAATIAVINMVNILVLEIWGTPPEGARTGLGAMFHSVFRNPMVQASLLGLALNLFAVPVPEVLMNTLGMAAAAALPVGLLCVGAGLMPRRLVSASAPMWAGLMLRPVIAPLIFAAGAWALGLSHAAFLAGAFVLAVPAAANGYVVARQMGGDAELYAAILTWQTLLCLPMLPLVAFLADRLSA</sequence>
<feature type="transmembrane region" description="Helical" evidence="8">
    <location>
        <begin position="165"/>
        <end position="184"/>
    </location>
</feature>
<dbReference type="GeneID" id="94363980"/>
<gene>
    <name evidence="9" type="ORF">C4N9_03685</name>
</gene>
<comment type="similarity">
    <text evidence="2">Belongs to the auxin efflux carrier (TC 2.A.69) family.</text>
</comment>
<comment type="subcellular location">
    <subcellularLocation>
        <location evidence="1">Cell membrane</location>
        <topology evidence="1">Multi-pass membrane protein</topology>
    </subcellularLocation>
</comment>
<dbReference type="GO" id="GO:0005886">
    <property type="term" value="C:plasma membrane"/>
    <property type="evidence" value="ECO:0007669"/>
    <property type="project" value="UniProtKB-SubCell"/>
</dbReference>
<dbReference type="Proteomes" id="UP000244940">
    <property type="component" value="Unassembled WGS sequence"/>
</dbReference>
<evidence type="ECO:0000256" key="6">
    <source>
        <dbReference type="ARBA" id="ARBA00022989"/>
    </source>
</evidence>
<dbReference type="GO" id="GO:0055085">
    <property type="term" value="P:transmembrane transport"/>
    <property type="evidence" value="ECO:0007669"/>
    <property type="project" value="InterPro"/>
</dbReference>
<feature type="transmembrane region" description="Helical" evidence="8">
    <location>
        <begin position="254"/>
        <end position="274"/>
    </location>
</feature>
<keyword evidence="7 8" id="KW-0472">Membrane</keyword>
<feature type="transmembrane region" description="Helical" evidence="8">
    <location>
        <begin position="121"/>
        <end position="144"/>
    </location>
</feature>
<name>A0A2U2CG40_9RHOB</name>
<keyword evidence="4" id="KW-1003">Cell membrane</keyword>